<proteinExistence type="predicted"/>
<dbReference type="EMBL" id="LR797195">
    <property type="protein sequence ID" value="CAB4193916.1"/>
    <property type="molecule type" value="Genomic_DNA"/>
</dbReference>
<name>A0A6J5PUX2_9CAUD</name>
<dbReference type="EMBL" id="LR796916">
    <property type="protein sequence ID" value="CAB4175700.1"/>
    <property type="molecule type" value="Genomic_DNA"/>
</dbReference>
<protein>
    <submittedName>
        <fullName evidence="1">Uncharacterized protein</fullName>
    </submittedName>
</protein>
<evidence type="ECO:0000313" key="2">
    <source>
        <dbReference type="EMBL" id="CAB4193916.1"/>
    </source>
</evidence>
<reference evidence="1" key="1">
    <citation type="submission" date="2020-05" db="EMBL/GenBank/DDBJ databases">
        <authorList>
            <person name="Chiriac C."/>
            <person name="Salcher M."/>
            <person name="Ghai R."/>
            <person name="Kavagutti S V."/>
        </authorList>
    </citation>
    <scope>NUCLEOTIDE SEQUENCE</scope>
</reference>
<gene>
    <name evidence="2" type="ORF">UFOVP1247_287</name>
    <name evidence="1" type="ORF">UFOVP970_327</name>
</gene>
<sequence>MNIQNFNFFDKFGKNLNLLYDIDTNVWKGRIFFNNISTYLFDNENLFILEETSANVFKFPTLSLGESIEFTWETSENTDEIFLYDVVRDTVLHENFINKVDNSSISYSDFSNGPAPLNLKFPLQVNIAFSPATEKAYTRKLIINLVNGIVITPIAELDFYGEGIEEEERFKVWAQNFGIRFLREDANILKDYDIKEAYPDMDALNKARKQLLVNKEEIYPYIGTYRGLINFINILGYKDILRVKEYWKNINTQSAYFDKLTMVDITDYLDNGKIDSLDLVDLNSNMRSGRQFKKTEFLALVYEFTAVTGEYDDDGIPIVAETTEFTVNEIFYKLDLLNKKVKNEFLPINVKIKDVIGEFIYFQKLTINYWPDSTQIFDYQINENIPITIYPNENTNLVLRSLDPLYRQVDPAGMDLGVVRFNDSARNPFENFQKYTKTEIQPIVDYITEYYENIRDQRFPDLNKRLTWEFGDDPQRVIGAAVVLTADIAKFLVEDLKGVKLEDLDAIAVGLDPYWTFENIDFKNYYEINWRITKTGPNPYNFEYRGKVVDLHTLPHFLPYFGKYRITIELFDFYGNVSVFSKFIEVSDQMKPEIVGFTRLEDKFNYAVANLKNIQLQDFGASYVYYPRVNVLNNEDSAVKINLYKNLTEWGSFYTNRYGLGQNIYDVDLYNPTTNSYVAYTNPLQANPRKKDWGLGENTTPFTLIDFEDIELGSIYWMRLNDLAYVDDFEAGYYFNSPLAGDTITLSLFTPYTIPVFATLDDLIIALNASIHPGISLFTYSILNTTDIHAQARFLSKELYHTIEYSGSTINGDPFTYFTPKKVFSQALVDYLTTTYPAFNEDTLFLFSKTSDMLDGSIQDPNFWVDDYWYFDNNQQYGFLPTTIDQNVFNINDIKIFNETFTIPENGIIFFVVNNLDGKSDFIWSLTNIVTGEEIIRVKSVPFFIWKFKDIGNFSLKVEVIDNRETNYQTIVQNFIRVLGKNEYLLDVEDRLNTRKNKLIKNHTH</sequence>
<organism evidence="1">
    <name type="scientific">uncultured Caudovirales phage</name>
    <dbReference type="NCBI Taxonomy" id="2100421"/>
    <lineage>
        <taxon>Viruses</taxon>
        <taxon>Duplodnaviria</taxon>
        <taxon>Heunggongvirae</taxon>
        <taxon>Uroviricota</taxon>
        <taxon>Caudoviricetes</taxon>
        <taxon>Peduoviridae</taxon>
        <taxon>Maltschvirus</taxon>
        <taxon>Maltschvirus maltsch</taxon>
    </lineage>
</organism>
<accession>A0A6J5PUX2</accession>
<evidence type="ECO:0000313" key="1">
    <source>
        <dbReference type="EMBL" id="CAB4175700.1"/>
    </source>
</evidence>